<sequence>MDKNLYGSKKDGRGSMKIDVALSTSYLKQEDIHNKTVIVIDTLRTGSTIITALHKGAAKIIPVETIGQALHYFHHEDTYLCGERFCKKVNGFDLGSSPFNLLSLDTHNKTLIITSTNGTKAILKARKASHLLVGCLLNAQHCIEHALNLKKDITLLCAGSRGEFALEDGLTAGYMLHLLKQFKENLQLTDLAQMLRIGYEENKEMLNTLVQTGSTALRLLETDQEDDLHYCLQMNSVPLTGIYQGEEIVALK</sequence>
<comment type="similarity">
    <text evidence="2">Belongs to the ComB family.</text>
</comment>
<dbReference type="InterPro" id="IPR005238">
    <property type="entry name" value="ComB-like"/>
</dbReference>
<gene>
    <name evidence="8" type="ORF">J2S11_002804</name>
</gene>
<evidence type="ECO:0000313" key="8">
    <source>
        <dbReference type="EMBL" id="MDQ0166888.1"/>
    </source>
</evidence>
<proteinExistence type="inferred from homology"/>
<keyword evidence="6" id="KW-0460">Magnesium</keyword>
<dbReference type="GO" id="GO:0050532">
    <property type="term" value="F:2-phosphosulfolactate phosphatase activity"/>
    <property type="evidence" value="ECO:0007669"/>
    <property type="project" value="UniProtKB-EC"/>
</dbReference>
<organism evidence="8 9">
    <name type="scientific">Caldalkalibacillus horti</name>
    <dbReference type="NCBI Taxonomy" id="77523"/>
    <lineage>
        <taxon>Bacteria</taxon>
        <taxon>Bacillati</taxon>
        <taxon>Bacillota</taxon>
        <taxon>Bacilli</taxon>
        <taxon>Bacillales</taxon>
        <taxon>Bacillaceae</taxon>
        <taxon>Caldalkalibacillus</taxon>
    </lineage>
</organism>
<keyword evidence="5 8" id="KW-0378">Hydrolase</keyword>
<comment type="catalytic activity">
    <reaction evidence="7">
        <text>(2R)-O-phospho-3-sulfolactate + H2O = (2R)-3-sulfolactate + phosphate</text>
        <dbReference type="Rhea" id="RHEA:23416"/>
        <dbReference type="ChEBI" id="CHEBI:15377"/>
        <dbReference type="ChEBI" id="CHEBI:15597"/>
        <dbReference type="ChEBI" id="CHEBI:43474"/>
        <dbReference type="ChEBI" id="CHEBI:58738"/>
        <dbReference type="EC" id="3.1.3.71"/>
    </reaction>
</comment>
<dbReference type="PANTHER" id="PTHR37311">
    <property type="entry name" value="2-PHOSPHOSULFOLACTATE PHOSPHATASE-RELATED"/>
    <property type="match status" value="1"/>
</dbReference>
<evidence type="ECO:0000256" key="5">
    <source>
        <dbReference type="ARBA" id="ARBA00022801"/>
    </source>
</evidence>
<accession>A0ABT9W0U8</accession>
<dbReference type="PANTHER" id="PTHR37311:SF1">
    <property type="entry name" value="2-PHOSPHOSULFOLACTATE PHOSPHATASE-RELATED"/>
    <property type="match status" value="1"/>
</dbReference>
<comment type="caution">
    <text evidence="8">The sequence shown here is derived from an EMBL/GenBank/DDBJ whole genome shotgun (WGS) entry which is preliminary data.</text>
</comment>
<dbReference type="EC" id="3.1.3.71" evidence="3"/>
<evidence type="ECO:0000256" key="2">
    <source>
        <dbReference type="ARBA" id="ARBA00009997"/>
    </source>
</evidence>
<name>A0ABT9W0U8_9BACI</name>
<protein>
    <recommendedName>
        <fullName evidence="4">Probable 2-phosphosulfolactate phosphatase</fullName>
        <ecNumber evidence="3">3.1.3.71</ecNumber>
    </recommendedName>
</protein>
<dbReference type="Gene3D" id="3.90.1560.10">
    <property type="entry name" value="ComB-like"/>
    <property type="match status" value="1"/>
</dbReference>
<evidence type="ECO:0000256" key="4">
    <source>
        <dbReference type="ARBA" id="ARBA00021948"/>
    </source>
</evidence>
<comment type="cofactor">
    <cofactor evidence="1">
        <name>Mg(2+)</name>
        <dbReference type="ChEBI" id="CHEBI:18420"/>
    </cofactor>
</comment>
<evidence type="ECO:0000256" key="3">
    <source>
        <dbReference type="ARBA" id="ARBA00012953"/>
    </source>
</evidence>
<reference evidence="8 9" key="1">
    <citation type="submission" date="2023-07" db="EMBL/GenBank/DDBJ databases">
        <title>Genomic Encyclopedia of Type Strains, Phase IV (KMG-IV): sequencing the most valuable type-strain genomes for metagenomic binning, comparative biology and taxonomic classification.</title>
        <authorList>
            <person name="Goeker M."/>
        </authorList>
    </citation>
    <scope>NUCLEOTIDE SEQUENCE [LARGE SCALE GENOMIC DNA]</scope>
    <source>
        <strain evidence="8 9">DSM 12751</strain>
    </source>
</reference>
<evidence type="ECO:0000256" key="6">
    <source>
        <dbReference type="ARBA" id="ARBA00022842"/>
    </source>
</evidence>
<evidence type="ECO:0000256" key="1">
    <source>
        <dbReference type="ARBA" id="ARBA00001946"/>
    </source>
</evidence>
<dbReference type="EMBL" id="JAUSTY010000011">
    <property type="protein sequence ID" value="MDQ0166888.1"/>
    <property type="molecule type" value="Genomic_DNA"/>
</dbReference>
<dbReference type="SUPFAM" id="SSF142823">
    <property type="entry name" value="ComB-like"/>
    <property type="match status" value="1"/>
</dbReference>
<evidence type="ECO:0000313" key="9">
    <source>
        <dbReference type="Proteomes" id="UP001235840"/>
    </source>
</evidence>
<dbReference type="InterPro" id="IPR036702">
    <property type="entry name" value="ComB-like_sf"/>
</dbReference>
<keyword evidence="9" id="KW-1185">Reference proteome</keyword>
<dbReference type="Pfam" id="PF04029">
    <property type="entry name" value="2-ph_phosp"/>
    <property type="match status" value="1"/>
</dbReference>
<evidence type="ECO:0000256" key="7">
    <source>
        <dbReference type="ARBA" id="ARBA00033711"/>
    </source>
</evidence>
<dbReference type="Proteomes" id="UP001235840">
    <property type="component" value="Unassembled WGS sequence"/>
</dbReference>